<gene>
    <name evidence="4" type="ORF">VaNZ11_002909</name>
</gene>
<reference evidence="4 5" key="1">
    <citation type="journal article" date="2023" name="IScience">
        <title>Expanded male sex-determining region conserved during the evolution of homothallism in the green alga Volvox.</title>
        <authorList>
            <person name="Yamamoto K."/>
            <person name="Matsuzaki R."/>
            <person name="Mahakham W."/>
            <person name="Heman W."/>
            <person name="Sekimoto H."/>
            <person name="Kawachi M."/>
            <person name="Minakuchi Y."/>
            <person name="Toyoda A."/>
            <person name="Nozaki H."/>
        </authorList>
    </citation>
    <scope>NUCLEOTIDE SEQUENCE [LARGE SCALE GENOMIC DNA]</scope>
    <source>
        <strain evidence="4 5">NIES-4468</strain>
    </source>
</reference>
<dbReference type="SMART" id="SM00733">
    <property type="entry name" value="Mterf"/>
    <property type="match status" value="6"/>
</dbReference>
<dbReference type="InterPro" id="IPR038538">
    <property type="entry name" value="MTERF_sf"/>
</dbReference>
<evidence type="ECO:0008006" key="6">
    <source>
        <dbReference type="Google" id="ProtNLM"/>
    </source>
</evidence>
<comment type="similarity">
    <text evidence="1">Belongs to the mTERF family.</text>
</comment>
<name>A0ABQ5RU13_9CHLO</name>
<keyword evidence="2" id="KW-0805">Transcription regulation</keyword>
<dbReference type="Gene3D" id="1.25.70.10">
    <property type="entry name" value="Transcription termination factor 3, mitochondrial"/>
    <property type="match status" value="1"/>
</dbReference>
<dbReference type="PANTHER" id="PTHR13068">
    <property type="entry name" value="CGI-12 PROTEIN-RELATED"/>
    <property type="match status" value="1"/>
</dbReference>
<accession>A0ABQ5RU13</accession>
<dbReference type="Pfam" id="PF02536">
    <property type="entry name" value="mTERF"/>
    <property type="match status" value="1"/>
</dbReference>
<evidence type="ECO:0000256" key="2">
    <source>
        <dbReference type="ARBA" id="ARBA00022472"/>
    </source>
</evidence>
<evidence type="ECO:0000256" key="1">
    <source>
        <dbReference type="ARBA" id="ARBA00007692"/>
    </source>
</evidence>
<keyword evidence="2" id="KW-0806">Transcription termination</keyword>
<evidence type="ECO:0000313" key="5">
    <source>
        <dbReference type="Proteomes" id="UP001165090"/>
    </source>
</evidence>
<keyword evidence="5" id="KW-1185">Reference proteome</keyword>
<evidence type="ECO:0000313" key="4">
    <source>
        <dbReference type="EMBL" id="GLI60804.1"/>
    </source>
</evidence>
<keyword evidence="3" id="KW-0809">Transit peptide</keyword>
<keyword evidence="2" id="KW-0804">Transcription</keyword>
<dbReference type="InterPro" id="IPR003690">
    <property type="entry name" value="MTERF"/>
</dbReference>
<dbReference type="Proteomes" id="UP001165090">
    <property type="component" value="Unassembled WGS sequence"/>
</dbReference>
<dbReference type="PANTHER" id="PTHR13068:SF219">
    <property type="entry name" value="MITOCHONDRIAL TRANSCRIPTION TERMINATION FACTOR FAMILY PROTEIN"/>
    <property type="match status" value="1"/>
</dbReference>
<protein>
    <recommendedName>
        <fullName evidence="6">mTERF domain-containing protein 1, mitochondrial</fullName>
    </recommendedName>
</protein>
<sequence length="482" mass="52919">MMNTQSIAALPSQRLLLRRSLPIRFCHFLNALVRPLAPSAQRGLCRSTAPFDAMTATALQHLEDLDIPVETFHGVRDVGDLGRNAEAALTTLTTLSSRQRVKTLLTSNPQLLCVPLEVWLDFLTAYGMSRQDFFGLLGAFPELFSQGSLFNAGNVIVYLQSLGLSPRDVVATVIRRHPEVLLQDVQYGLKPPVEFLRLHLGLDAGSVRDFLCRCPGVLTQDAADLVPRLELLCGVGLDVAAARQLLFNDGSLLTGDLEPTLQLRLHFLTSDCGLSPDQALRVLRSCPDLMSFTVANLGRKWRFLKERMGGGKEQVLEYPKFLTKNLLLQIGPRFSYATERLGLCLSRSSSNNNSPCAERAYAFQVASNDDASGSCPCMTPFSLRELLDGDDLHFLQHAWAAAGCTTGRSGVPRWEAGITGEVEEACSVRCDDQGLGREGTGASSVWDADSLLVDFQKFRSSWLEREGARWTGVRNVGVTGSW</sequence>
<proteinExistence type="inferred from homology"/>
<dbReference type="EMBL" id="BSDZ01000008">
    <property type="protein sequence ID" value="GLI60804.1"/>
    <property type="molecule type" value="Genomic_DNA"/>
</dbReference>
<comment type="caution">
    <text evidence="4">The sequence shown here is derived from an EMBL/GenBank/DDBJ whole genome shotgun (WGS) entry which is preliminary data.</text>
</comment>
<organism evidence="4 5">
    <name type="scientific">Volvox africanus</name>
    <dbReference type="NCBI Taxonomy" id="51714"/>
    <lineage>
        <taxon>Eukaryota</taxon>
        <taxon>Viridiplantae</taxon>
        <taxon>Chlorophyta</taxon>
        <taxon>core chlorophytes</taxon>
        <taxon>Chlorophyceae</taxon>
        <taxon>CS clade</taxon>
        <taxon>Chlamydomonadales</taxon>
        <taxon>Volvocaceae</taxon>
        <taxon>Volvox</taxon>
    </lineage>
</organism>
<evidence type="ECO:0000256" key="3">
    <source>
        <dbReference type="ARBA" id="ARBA00022946"/>
    </source>
</evidence>